<comment type="caution">
    <text evidence="1">The sequence shown here is derived from an EMBL/GenBank/DDBJ whole genome shotgun (WGS) entry which is preliminary data.</text>
</comment>
<dbReference type="InterPro" id="IPR013181">
    <property type="entry name" value="DUF1719"/>
</dbReference>
<dbReference type="SMART" id="SM01157">
    <property type="entry name" value="DUF1719"/>
    <property type="match status" value="1"/>
</dbReference>
<organism evidence="1 2">
    <name type="scientific">Eleusine coracana subsp. coracana</name>
    <dbReference type="NCBI Taxonomy" id="191504"/>
    <lineage>
        <taxon>Eukaryota</taxon>
        <taxon>Viridiplantae</taxon>
        <taxon>Streptophyta</taxon>
        <taxon>Embryophyta</taxon>
        <taxon>Tracheophyta</taxon>
        <taxon>Spermatophyta</taxon>
        <taxon>Magnoliopsida</taxon>
        <taxon>Liliopsida</taxon>
        <taxon>Poales</taxon>
        <taxon>Poaceae</taxon>
        <taxon>PACMAD clade</taxon>
        <taxon>Chloridoideae</taxon>
        <taxon>Cynodonteae</taxon>
        <taxon>Eleusininae</taxon>
        <taxon>Eleusine</taxon>
    </lineage>
</organism>
<proteinExistence type="predicted"/>
<dbReference type="PANTHER" id="PTHR33377:SF31">
    <property type="entry name" value="RX N-TERMINAL DOMAIN-CONTAINING PROTEIN"/>
    <property type="match status" value="1"/>
</dbReference>
<keyword evidence="2" id="KW-1185">Reference proteome</keyword>
<protein>
    <recommendedName>
        <fullName evidence="3">Rx N-terminal domain-containing protein</fullName>
    </recommendedName>
</protein>
<dbReference type="AlphaFoldDB" id="A0AAV5DIS3"/>
<dbReference type="Proteomes" id="UP001054889">
    <property type="component" value="Unassembled WGS sequence"/>
</dbReference>
<evidence type="ECO:0000313" key="1">
    <source>
        <dbReference type="EMBL" id="GJN10427.1"/>
    </source>
</evidence>
<dbReference type="EMBL" id="BQKI01000017">
    <property type="protein sequence ID" value="GJN10427.1"/>
    <property type="molecule type" value="Genomic_DNA"/>
</dbReference>
<evidence type="ECO:0000313" key="2">
    <source>
        <dbReference type="Proteomes" id="UP001054889"/>
    </source>
</evidence>
<dbReference type="PANTHER" id="PTHR33377">
    <property type="entry name" value="OS10G0134700 PROTEIN-RELATED"/>
    <property type="match status" value="1"/>
</dbReference>
<accession>A0AAV5DIS3</accession>
<reference evidence="1" key="2">
    <citation type="submission" date="2021-12" db="EMBL/GenBank/DDBJ databases">
        <title>Resequencing data analysis of finger millet.</title>
        <authorList>
            <person name="Hatakeyama M."/>
            <person name="Aluri S."/>
            <person name="Balachadran M.T."/>
            <person name="Sivarajan S.R."/>
            <person name="Poveda L."/>
            <person name="Shimizu-Inatsugi R."/>
            <person name="Schlapbach R."/>
            <person name="Sreeman S.M."/>
            <person name="Shimizu K.K."/>
        </authorList>
    </citation>
    <scope>NUCLEOTIDE SEQUENCE</scope>
</reference>
<gene>
    <name evidence="1" type="primary">ga28521</name>
    <name evidence="1" type="ORF">PR202_ga28521</name>
</gene>
<reference evidence="1" key="1">
    <citation type="journal article" date="2018" name="DNA Res.">
        <title>Multiple hybrid de novo genome assembly of finger millet, an orphan allotetraploid crop.</title>
        <authorList>
            <person name="Hatakeyama M."/>
            <person name="Aluri S."/>
            <person name="Balachadran M.T."/>
            <person name="Sivarajan S.R."/>
            <person name="Patrignani A."/>
            <person name="Gruter S."/>
            <person name="Poveda L."/>
            <person name="Shimizu-Inatsugi R."/>
            <person name="Baeten J."/>
            <person name="Francoijs K.J."/>
            <person name="Nataraja K.N."/>
            <person name="Reddy Y.A.N."/>
            <person name="Phadnis S."/>
            <person name="Ravikumar R.L."/>
            <person name="Schlapbach R."/>
            <person name="Sreeman S.M."/>
            <person name="Shimizu K.K."/>
        </authorList>
    </citation>
    <scope>NUCLEOTIDE SEQUENCE</scope>
</reference>
<evidence type="ECO:0008006" key="3">
    <source>
        <dbReference type="Google" id="ProtNLM"/>
    </source>
</evidence>
<dbReference type="Pfam" id="PF08224">
    <property type="entry name" value="DUF1719"/>
    <property type="match status" value="1"/>
</dbReference>
<sequence length="503" mass="57898">MADMFSSAIVQETVSQILSGLIQNFEEKEELNTNRNLERLEMAQIRLEAALETSYKWQITDASLLRWRRKLKRAAQECDDTLHKCKQRILEDEQIEQEVRSTFLPNRIARATKSFVFSVFSGNNNKLSNSTIQRFEWFATGASEFLRFIQLGGTPRCHIPSYSLVKNLFAGMELHHIVWGNGYPLFQLWLLPYSTAEHGKEARLIFIQKDGDRPEGDIYFSIVLQLSESTDIVGVAIKCLYLFAPHFKCTVENIRKELTQLYTQNCSWVPSIYLCQKEHWDNLHCLVSQSFRPNPLCCKQHDEHELRRISNPCIVGSSDVSLEPVTEVVLQTFMSKDITSLQEAPYLKVAISFAPHGSLKGILPANRSSAIVAVVGKEQYCLHTDVTLEQLKEIMLPKAIDYFLQNADATHYQMIWKSEHGSAYIQFEKVSMSARRTSGGGRKRKLLQEQNQGLGNWARNISHLLDLWGAHMPIRLRSFYVDSLRKEKEGQFTAQQRYPYHII</sequence>
<name>A0AAV5DIS3_ELECO</name>